<dbReference type="Proteomes" id="UP001054857">
    <property type="component" value="Unassembled WGS sequence"/>
</dbReference>
<dbReference type="GO" id="GO:0036064">
    <property type="term" value="C:ciliary basal body"/>
    <property type="evidence" value="ECO:0007669"/>
    <property type="project" value="TreeGrafter"/>
</dbReference>
<evidence type="ECO:0000256" key="7">
    <source>
        <dbReference type="ARBA" id="ARBA00023212"/>
    </source>
</evidence>
<comment type="subcellular location">
    <subcellularLocation>
        <location evidence="1">Cytoplasm</location>
        <location evidence="1">Cytoskeleton</location>
        <location evidence="1">Cilium axoneme</location>
    </subcellularLocation>
</comment>
<sequence length="664" mass="71602">MEDNLKRIVAETTRLCRERGQKVDPFVAAYVASLEDARGSLDVPGVRLDSKLSAESVAAIGKQIAGILLRGADPRLKTAMMQVLMEAAYKQQRELVEKETTEQQERAGMLQRAITGPRALKGNSADAYDRFYKLVLEAVCVEAGMEAAVQDQAANAEVRAALESVFPVSGVARFLTLSEAERLAQLSELARIATGICLYNRSLGQGGAALPAAAASYLPQAHRLLRDINRCCSDVSEQLVRLHAMVSQLPPPPAADDKETAAASAAAGEEERRRALLHAEVLNRGQALQLYESLKADLQEGLDAAQQLDTELEHTILQVHDAVGGSSAVGKEVVYPLFDRLGALHTGLHQELRMLVVRQRLYDELSGLSALPPNSVLLPSTPSSTESGASKRSTAVGTSTAADALAEQLSETTLAGLDALENGSRAASGDGAADAGGSGGLEYIRPTSPSQLQPGLALAGFCAGTLARRPTGRYPLLRRANPRLGYLAYQDKVYGFATNADMQAFLADPAGCLAEVDGAVRREPLLARPLGLPPPRTTADVHAVLQAMSGTLKVDFGCQTPVHFLERNMDKDYEWNVWALRRRALALANLRDKATHSAQTAESHFKRENETQVWRPRDATVQTRVSKGQSMPRKLQYVAGLRGAPDVKMNVVRLELELGQPHQH</sequence>
<evidence type="ECO:0000256" key="1">
    <source>
        <dbReference type="ARBA" id="ARBA00004430"/>
    </source>
</evidence>
<accession>A0AAD3DHC3</accession>
<feature type="region of interest" description="Disordered" evidence="9">
    <location>
        <begin position="373"/>
        <end position="396"/>
    </location>
</feature>
<dbReference type="AlphaFoldDB" id="A0AAD3DHC3"/>
<evidence type="ECO:0000256" key="2">
    <source>
        <dbReference type="ARBA" id="ARBA00010500"/>
    </source>
</evidence>
<dbReference type="Pfam" id="PF12018">
    <property type="entry name" value="FAP206"/>
    <property type="match status" value="1"/>
</dbReference>
<dbReference type="GO" id="GO:0003356">
    <property type="term" value="P:regulation of cilium beat frequency"/>
    <property type="evidence" value="ECO:0007669"/>
    <property type="project" value="TreeGrafter"/>
</dbReference>
<name>A0AAD3DHC3_9CHLO</name>
<comment type="similarity">
    <text evidence="2">Belongs to the CFAP206 family.</text>
</comment>
<proteinExistence type="inferred from homology"/>
<keyword evidence="11" id="KW-1185">Reference proteome</keyword>
<dbReference type="InterPro" id="IPR021897">
    <property type="entry name" value="FAP206"/>
</dbReference>
<keyword evidence="6" id="KW-0969">Cilium</keyword>
<keyword evidence="8" id="KW-0966">Cell projection</keyword>
<organism evidence="10 11">
    <name type="scientific">Astrephomene gubernaculifera</name>
    <dbReference type="NCBI Taxonomy" id="47775"/>
    <lineage>
        <taxon>Eukaryota</taxon>
        <taxon>Viridiplantae</taxon>
        <taxon>Chlorophyta</taxon>
        <taxon>core chlorophytes</taxon>
        <taxon>Chlorophyceae</taxon>
        <taxon>CS clade</taxon>
        <taxon>Chlamydomonadales</taxon>
        <taxon>Astrephomenaceae</taxon>
        <taxon>Astrephomene</taxon>
    </lineage>
</organism>
<feature type="region of interest" description="Disordered" evidence="9">
    <location>
        <begin position="250"/>
        <end position="269"/>
    </location>
</feature>
<gene>
    <name evidence="10" type="ORF">Agub_g2592</name>
</gene>
<keyword evidence="4" id="KW-0963">Cytoplasm</keyword>
<dbReference type="PANTHER" id="PTHR21442:SF0">
    <property type="entry name" value="CILIA- AND FLAGELLA-ASSOCIATED PROTEIN 206"/>
    <property type="match status" value="1"/>
</dbReference>
<protein>
    <recommendedName>
        <fullName evidence="3">Cilia- and flagella-associated protein 206</fullName>
    </recommendedName>
</protein>
<dbReference type="GO" id="GO:0030030">
    <property type="term" value="P:cell projection organization"/>
    <property type="evidence" value="ECO:0007669"/>
    <property type="project" value="UniProtKB-KW"/>
</dbReference>
<dbReference type="GO" id="GO:0005930">
    <property type="term" value="C:axoneme"/>
    <property type="evidence" value="ECO:0007669"/>
    <property type="project" value="UniProtKB-SubCell"/>
</dbReference>
<evidence type="ECO:0000256" key="8">
    <source>
        <dbReference type="ARBA" id="ARBA00023273"/>
    </source>
</evidence>
<keyword evidence="5" id="KW-0970">Cilium biogenesis/degradation</keyword>
<dbReference type="EMBL" id="BMAR01000002">
    <property type="protein sequence ID" value="GFR41820.1"/>
    <property type="molecule type" value="Genomic_DNA"/>
</dbReference>
<evidence type="ECO:0000313" key="11">
    <source>
        <dbReference type="Proteomes" id="UP001054857"/>
    </source>
</evidence>
<keyword evidence="7" id="KW-0206">Cytoskeleton</keyword>
<evidence type="ECO:0000313" key="10">
    <source>
        <dbReference type="EMBL" id="GFR41820.1"/>
    </source>
</evidence>
<evidence type="ECO:0000256" key="5">
    <source>
        <dbReference type="ARBA" id="ARBA00022794"/>
    </source>
</evidence>
<comment type="caution">
    <text evidence="10">The sequence shown here is derived from an EMBL/GenBank/DDBJ whole genome shotgun (WGS) entry which is preliminary data.</text>
</comment>
<dbReference type="PANTHER" id="PTHR21442">
    <property type="entry name" value="CILIA- AND FLAGELLA-ASSOCIATED PROTEIN 206"/>
    <property type="match status" value="1"/>
</dbReference>
<evidence type="ECO:0000256" key="4">
    <source>
        <dbReference type="ARBA" id="ARBA00022490"/>
    </source>
</evidence>
<evidence type="ECO:0000256" key="6">
    <source>
        <dbReference type="ARBA" id="ARBA00023069"/>
    </source>
</evidence>
<evidence type="ECO:0000256" key="9">
    <source>
        <dbReference type="SAM" id="MobiDB-lite"/>
    </source>
</evidence>
<evidence type="ECO:0000256" key="3">
    <source>
        <dbReference type="ARBA" id="ARBA00021602"/>
    </source>
</evidence>
<feature type="compositionally biased region" description="Polar residues" evidence="9">
    <location>
        <begin position="377"/>
        <end position="396"/>
    </location>
</feature>
<reference evidence="10 11" key="1">
    <citation type="journal article" date="2021" name="Sci. Rep.">
        <title>Genome sequencing of the multicellular alga Astrephomene provides insights into convergent evolution of germ-soma differentiation.</title>
        <authorList>
            <person name="Yamashita S."/>
            <person name="Yamamoto K."/>
            <person name="Matsuzaki R."/>
            <person name="Suzuki S."/>
            <person name="Yamaguchi H."/>
            <person name="Hirooka S."/>
            <person name="Minakuchi Y."/>
            <person name="Miyagishima S."/>
            <person name="Kawachi M."/>
            <person name="Toyoda A."/>
            <person name="Nozaki H."/>
        </authorList>
    </citation>
    <scope>NUCLEOTIDE SEQUENCE [LARGE SCALE GENOMIC DNA]</scope>
    <source>
        <strain evidence="10 11">NIES-4017</strain>
    </source>
</reference>